<comment type="caution">
    <text evidence="1">The sequence shown here is derived from an EMBL/GenBank/DDBJ whole genome shotgun (WGS) entry which is preliminary data.</text>
</comment>
<reference evidence="1 2" key="1">
    <citation type="submission" date="2019-07" db="EMBL/GenBank/DDBJ databases">
        <title>Genomics analysis of Aphanomyces spp. identifies a new class of oomycete effector associated with host adaptation.</title>
        <authorList>
            <person name="Gaulin E."/>
        </authorList>
    </citation>
    <scope>NUCLEOTIDE SEQUENCE [LARGE SCALE GENOMIC DNA]</scope>
    <source>
        <strain evidence="1 2">ATCC 201684</strain>
    </source>
</reference>
<evidence type="ECO:0000313" key="2">
    <source>
        <dbReference type="Proteomes" id="UP000481153"/>
    </source>
</evidence>
<keyword evidence="2" id="KW-1185">Reference proteome</keyword>
<proteinExistence type="predicted"/>
<dbReference type="VEuPathDB" id="FungiDB:AeMF1_016591"/>
<dbReference type="Proteomes" id="UP000481153">
    <property type="component" value="Unassembled WGS sequence"/>
</dbReference>
<dbReference type="AlphaFoldDB" id="A0A6G0WPU4"/>
<protein>
    <submittedName>
        <fullName evidence="1">Uncharacterized protein</fullName>
    </submittedName>
</protein>
<name>A0A6G0WPU4_9STRA</name>
<accession>A0A6G0WPU4</accession>
<evidence type="ECO:0000313" key="1">
    <source>
        <dbReference type="EMBL" id="KAF0729400.1"/>
    </source>
</evidence>
<dbReference type="EMBL" id="VJMJ01000164">
    <property type="protein sequence ID" value="KAF0729400.1"/>
    <property type="molecule type" value="Genomic_DNA"/>
</dbReference>
<sequence length="80" mass="9034">MTPDLTLVHNFAMQYTPITASGKIMPLEMIGRLFGRSPLGIQHRETYIEQIRTAAEATYVSTHKPIVREVNARMEKTSST</sequence>
<organism evidence="1 2">
    <name type="scientific">Aphanomyces euteiches</name>
    <dbReference type="NCBI Taxonomy" id="100861"/>
    <lineage>
        <taxon>Eukaryota</taxon>
        <taxon>Sar</taxon>
        <taxon>Stramenopiles</taxon>
        <taxon>Oomycota</taxon>
        <taxon>Saprolegniomycetes</taxon>
        <taxon>Saprolegniales</taxon>
        <taxon>Verrucalvaceae</taxon>
        <taxon>Aphanomyces</taxon>
    </lineage>
</organism>
<gene>
    <name evidence="1" type="ORF">Ae201684_012901</name>
</gene>